<dbReference type="AlphaFoldDB" id="A0A928KXL8"/>
<evidence type="ECO:0000259" key="3">
    <source>
        <dbReference type="Pfam" id="PF25137"/>
    </source>
</evidence>
<dbReference type="SUPFAM" id="SSF56796">
    <property type="entry name" value="Dehydroquinate synthase-like"/>
    <property type="match status" value="1"/>
</dbReference>
<protein>
    <submittedName>
        <fullName evidence="4">Iron-containing alcohol dehydrogenase</fullName>
    </submittedName>
</protein>
<comment type="caution">
    <text evidence="4">The sequence shown here is derived from an EMBL/GenBank/DDBJ whole genome shotgun (WGS) entry which is preliminary data.</text>
</comment>
<accession>A0A928KXL8</accession>
<dbReference type="GO" id="GO:0008106">
    <property type="term" value="F:alcohol dehydrogenase (NADP+) activity"/>
    <property type="evidence" value="ECO:0007669"/>
    <property type="project" value="TreeGrafter"/>
</dbReference>
<dbReference type="Gene3D" id="1.20.1090.10">
    <property type="entry name" value="Dehydroquinate synthase-like - alpha domain"/>
    <property type="match status" value="1"/>
</dbReference>
<evidence type="ECO:0000259" key="2">
    <source>
        <dbReference type="Pfam" id="PF00465"/>
    </source>
</evidence>
<organism evidence="4 5">
    <name type="scientific">Faecalispora sporosphaeroides</name>
    <dbReference type="NCBI Taxonomy" id="1549"/>
    <lineage>
        <taxon>Bacteria</taxon>
        <taxon>Bacillati</taxon>
        <taxon>Bacillota</taxon>
        <taxon>Clostridia</taxon>
        <taxon>Eubacteriales</taxon>
        <taxon>Oscillospiraceae</taxon>
        <taxon>Faecalispora</taxon>
    </lineage>
</organism>
<evidence type="ECO:0000313" key="5">
    <source>
        <dbReference type="Proteomes" id="UP000754750"/>
    </source>
</evidence>
<feature type="domain" description="Alcohol dehydrogenase iron-type/glycerol dehydrogenase GldA" evidence="2">
    <location>
        <begin position="9"/>
        <end position="179"/>
    </location>
</feature>
<keyword evidence="1" id="KW-0560">Oxidoreductase</keyword>
<dbReference type="EMBL" id="SVNY01000003">
    <property type="protein sequence ID" value="MBE6833277.1"/>
    <property type="molecule type" value="Genomic_DNA"/>
</dbReference>
<dbReference type="PANTHER" id="PTHR43633">
    <property type="entry name" value="ALCOHOL DEHYDROGENASE YQHD"/>
    <property type="match status" value="1"/>
</dbReference>
<evidence type="ECO:0000313" key="4">
    <source>
        <dbReference type="EMBL" id="MBE6833277.1"/>
    </source>
</evidence>
<dbReference type="PANTHER" id="PTHR43633:SF1">
    <property type="entry name" value="ALCOHOL DEHYDROGENASE YQHD"/>
    <property type="match status" value="1"/>
</dbReference>
<dbReference type="Pfam" id="PF25137">
    <property type="entry name" value="ADH_Fe_C"/>
    <property type="match status" value="1"/>
</dbReference>
<dbReference type="CDD" id="cd08187">
    <property type="entry name" value="BDH"/>
    <property type="match status" value="1"/>
</dbReference>
<dbReference type="InterPro" id="IPR056798">
    <property type="entry name" value="ADH_Fe_C"/>
</dbReference>
<dbReference type="GO" id="GO:0005829">
    <property type="term" value="C:cytosol"/>
    <property type="evidence" value="ECO:0007669"/>
    <property type="project" value="TreeGrafter"/>
</dbReference>
<reference evidence="4" key="1">
    <citation type="submission" date="2019-04" db="EMBL/GenBank/DDBJ databases">
        <title>Evolution of Biomass-Degrading Anaerobic Consortia Revealed by Metagenomics.</title>
        <authorList>
            <person name="Peng X."/>
        </authorList>
    </citation>
    <scope>NUCLEOTIDE SEQUENCE</scope>
    <source>
        <strain evidence="4">SIG551</strain>
    </source>
</reference>
<dbReference type="InterPro" id="IPR044731">
    <property type="entry name" value="BDH-like"/>
</dbReference>
<dbReference type="Gene3D" id="3.40.50.1970">
    <property type="match status" value="1"/>
</dbReference>
<dbReference type="InterPro" id="IPR001670">
    <property type="entry name" value="ADH_Fe/GldA"/>
</dbReference>
<dbReference type="GO" id="GO:1990002">
    <property type="term" value="F:methylglyoxal reductase (NADPH) (acetol producing) activity"/>
    <property type="evidence" value="ECO:0007669"/>
    <property type="project" value="TreeGrafter"/>
</dbReference>
<dbReference type="FunFam" id="3.40.50.1970:FF:000003">
    <property type="entry name" value="Alcohol dehydrogenase, iron-containing"/>
    <property type="match status" value="1"/>
</dbReference>
<sequence>MESFVYHVPTKVIFGRDAELQIAPEAAARGVKRILLVYGGGSVVKSGLLARMEDSLAKAGIEVQTLGGVQPNPRLQLARKGVQQALEFGAELILAVGGGSVIDTAKAIAIGTANPETDIWEFWLRRQTVTKALPVAVVLTISAAGSETSDSAVLTDTETNSKRGLNCPFNRPAFAALNPELTMTLPKFQITCGTVDIMMHTMDRYFNPVVTNQVTDELAEALLRVVIRNGPVALANPHDYNAMSELMWAGSLSHNELTGLGGQKDFAPHQLGHELSGKFDVAHGASLSAIWSSWATYTRTANPERFARFGKNVWGLTGNDTEELSKAAIEATNRYFRSLGMPTNFTELGIGVQPEEVIEDLAWRCSFQNTRTIGTFQKLNRQDMAEIYRLANK</sequence>
<feature type="domain" description="Fe-containing alcohol dehydrogenase-like C-terminal" evidence="3">
    <location>
        <begin position="193"/>
        <end position="389"/>
    </location>
</feature>
<gene>
    <name evidence="4" type="ORF">E7512_06795</name>
</gene>
<dbReference type="RefSeq" id="WP_326840280.1">
    <property type="nucleotide sequence ID" value="NZ_SVNY01000003.1"/>
</dbReference>
<proteinExistence type="predicted"/>
<name>A0A928KXL8_9FIRM</name>
<dbReference type="GO" id="GO:0046872">
    <property type="term" value="F:metal ion binding"/>
    <property type="evidence" value="ECO:0007669"/>
    <property type="project" value="InterPro"/>
</dbReference>
<dbReference type="Pfam" id="PF00465">
    <property type="entry name" value="Fe-ADH"/>
    <property type="match status" value="1"/>
</dbReference>
<dbReference type="Proteomes" id="UP000754750">
    <property type="component" value="Unassembled WGS sequence"/>
</dbReference>
<dbReference type="GO" id="GO:1990362">
    <property type="term" value="F:butanol dehydrogenase (NAD+) activity"/>
    <property type="evidence" value="ECO:0007669"/>
    <property type="project" value="InterPro"/>
</dbReference>
<evidence type="ECO:0000256" key="1">
    <source>
        <dbReference type="ARBA" id="ARBA00023002"/>
    </source>
</evidence>